<feature type="chain" id="PRO_5011794883" description="exo-alpha-sialidase" evidence="4">
    <location>
        <begin position="22"/>
        <end position="415"/>
    </location>
</feature>
<dbReference type="GO" id="GO:0009313">
    <property type="term" value="P:oligosaccharide catabolic process"/>
    <property type="evidence" value="ECO:0007669"/>
    <property type="project" value="TreeGrafter"/>
</dbReference>
<evidence type="ECO:0000256" key="1">
    <source>
        <dbReference type="ARBA" id="ARBA00000427"/>
    </source>
</evidence>
<dbReference type="Proteomes" id="UP000199459">
    <property type="component" value="Unassembled WGS sequence"/>
</dbReference>
<dbReference type="GO" id="GO:0004308">
    <property type="term" value="F:exo-alpha-sialidase activity"/>
    <property type="evidence" value="ECO:0007669"/>
    <property type="project" value="UniProtKB-EC"/>
</dbReference>
<evidence type="ECO:0000313" key="6">
    <source>
        <dbReference type="EMBL" id="SEN57438.1"/>
    </source>
</evidence>
<dbReference type="RefSeq" id="WP_177167769.1">
    <property type="nucleotide sequence ID" value="NZ_FOCP01000025.1"/>
</dbReference>
<dbReference type="GO" id="GO:0006689">
    <property type="term" value="P:ganglioside catabolic process"/>
    <property type="evidence" value="ECO:0007669"/>
    <property type="project" value="TreeGrafter"/>
</dbReference>
<name>A0A1H8HP18_9PROT</name>
<feature type="signal peptide" evidence="4">
    <location>
        <begin position="1"/>
        <end position="21"/>
    </location>
</feature>
<dbReference type="Pfam" id="PF13088">
    <property type="entry name" value="BNR_2"/>
    <property type="match status" value="1"/>
</dbReference>
<dbReference type="PANTHER" id="PTHR10628:SF30">
    <property type="entry name" value="EXO-ALPHA-SIALIDASE"/>
    <property type="match status" value="1"/>
</dbReference>
<organism evidence="6 7">
    <name type="scientific">Nitrosomonas marina</name>
    <dbReference type="NCBI Taxonomy" id="917"/>
    <lineage>
        <taxon>Bacteria</taxon>
        <taxon>Pseudomonadati</taxon>
        <taxon>Pseudomonadota</taxon>
        <taxon>Betaproteobacteria</taxon>
        <taxon>Nitrosomonadales</taxon>
        <taxon>Nitrosomonadaceae</taxon>
        <taxon>Nitrosomonas</taxon>
    </lineage>
</organism>
<keyword evidence="4" id="KW-0732">Signal</keyword>
<gene>
    <name evidence="6" type="ORF">SAMN05216325_1254</name>
</gene>
<evidence type="ECO:0000256" key="4">
    <source>
        <dbReference type="SAM" id="SignalP"/>
    </source>
</evidence>
<sequence length="415" mass="45395">MAILSIQILLFNLGVIPAVHSAETSDESKAHYTKSTLGLYDVTTFDIYKDGQNIHIIAGGRLSPDDTSLTIRHKQSKDGGYSWTDPITVKAEGQLPAINAKRGNDIQLAAKENQLVALMQKKSELPGMGPVISLYSTNNGETWQSGSNPAKDDAGSQAHIDIIADNKGIFHAIWLEDPEENGYQSLRYARSKDGGRSWSQLNTIEDTTCSCCWNTLLDSPLNHLKVLYRDMAPRDMALVHSTDAGITWQQLGTIGNFGWQLKGCPQVGGNADYVINGDMQWLHSLVWTGTPGKAGLYHLFSSDHGFTWSMPARLSKTGMNGDIAHYGGHIVAVWNELEAAGMSVVYARTTDNGATWSKPAQLAQAENATTQPRLVSTLNGVLAIWTEKPAGQTSYLAWKMIEIKAAHHTRREASM</sequence>
<dbReference type="InterPro" id="IPR036278">
    <property type="entry name" value="Sialidase_sf"/>
</dbReference>
<dbReference type="GO" id="GO:0005737">
    <property type="term" value="C:cytoplasm"/>
    <property type="evidence" value="ECO:0007669"/>
    <property type="project" value="TreeGrafter"/>
</dbReference>
<dbReference type="Gene3D" id="2.120.10.10">
    <property type="match status" value="2"/>
</dbReference>
<dbReference type="InterPro" id="IPR026856">
    <property type="entry name" value="Sialidase_fam"/>
</dbReference>
<dbReference type="GO" id="GO:0016020">
    <property type="term" value="C:membrane"/>
    <property type="evidence" value="ECO:0007669"/>
    <property type="project" value="TreeGrafter"/>
</dbReference>
<dbReference type="InterPro" id="IPR011040">
    <property type="entry name" value="Sialidase"/>
</dbReference>
<dbReference type="SUPFAM" id="SSF50939">
    <property type="entry name" value="Sialidases"/>
    <property type="match status" value="2"/>
</dbReference>
<dbReference type="EC" id="3.2.1.18" evidence="3"/>
<evidence type="ECO:0000256" key="3">
    <source>
        <dbReference type="ARBA" id="ARBA00012733"/>
    </source>
</evidence>
<reference evidence="6 7" key="1">
    <citation type="submission" date="2016-10" db="EMBL/GenBank/DDBJ databases">
        <authorList>
            <person name="de Groot N.N."/>
        </authorList>
    </citation>
    <scope>NUCLEOTIDE SEQUENCE [LARGE SCALE GENOMIC DNA]</scope>
    <source>
        <strain evidence="6 7">Nm22</strain>
    </source>
</reference>
<evidence type="ECO:0000313" key="7">
    <source>
        <dbReference type="Proteomes" id="UP000199459"/>
    </source>
</evidence>
<dbReference type="AlphaFoldDB" id="A0A1H8HP18"/>
<comment type="similarity">
    <text evidence="2">Belongs to the glycosyl hydrolase 33 family.</text>
</comment>
<feature type="domain" description="Sialidase" evidence="5">
    <location>
        <begin position="69"/>
        <end position="251"/>
    </location>
</feature>
<evidence type="ECO:0000256" key="2">
    <source>
        <dbReference type="ARBA" id="ARBA00009348"/>
    </source>
</evidence>
<dbReference type="EMBL" id="FOCP01000025">
    <property type="protein sequence ID" value="SEN57438.1"/>
    <property type="molecule type" value="Genomic_DNA"/>
</dbReference>
<dbReference type="PANTHER" id="PTHR10628">
    <property type="entry name" value="SIALIDASE"/>
    <property type="match status" value="1"/>
</dbReference>
<evidence type="ECO:0000259" key="5">
    <source>
        <dbReference type="Pfam" id="PF13088"/>
    </source>
</evidence>
<protein>
    <recommendedName>
        <fullName evidence="3">exo-alpha-sialidase</fullName>
        <ecNumber evidence="3">3.2.1.18</ecNumber>
    </recommendedName>
</protein>
<comment type="catalytic activity">
    <reaction evidence="1">
        <text>Hydrolysis of alpha-(2-&gt;3)-, alpha-(2-&gt;6)-, alpha-(2-&gt;8)- glycosidic linkages of terminal sialic acid residues in oligosaccharides, glycoproteins, glycolipids, colominic acid and synthetic substrates.</text>
        <dbReference type="EC" id="3.2.1.18"/>
    </reaction>
</comment>
<dbReference type="CDD" id="cd15482">
    <property type="entry name" value="Sialidase_non-viral"/>
    <property type="match status" value="2"/>
</dbReference>
<accession>A0A1H8HP18</accession>
<proteinExistence type="inferred from homology"/>